<dbReference type="InterPro" id="IPR050063">
    <property type="entry name" value="Ribosomal_protein_uL29"/>
</dbReference>
<reference evidence="6" key="2">
    <citation type="submission" date="2016-10" db="EMBL/GenBank/DDBJ databases">
        <authorList>
            <person name="de Groot N.N."/>
        </authorList>
    </citation>
    <scope>NUCLEOTIDE SEQUENCE</scope>
    <source>
        <strain evidence="6">C.0024</strain>
    </source>
</reference>
<keyword evidence="6" id="KW-0934">Plastid</keyword>
<dbReference type="NCBIfam" id="TIGR00012">
    <property type="entry name" value="L29"/>
    <property type="match status" value="1"/>
</dbReference>
<dbReference type="GO" id="GO:0006412">
    <property type="term" value="P:translation"/>
    <property type="evidence" value="ECO:0007669"/>
    <property type="project" value="UniProtKB-UniRule"/>
</dbReference>
<dbReference type="InterPro" id="IPR001854">
    <property type="entry name" value="Ribosomal_uL29"/>
</dbReference>
<dbReference type="AlphaFoldDB" id="A0A1G4P0N7"/>
<keyword evidence="3 5" id="KW-0687">Ribonucleoprotein</keyword>
<dbReference type="Pfam" id="PF00831">
    <property type="entry name" value="Ribosomal_L29"/>
    <property type="match status" value="1"/>
</dbReference>
<dbReference type="CDD" id="cd00427">
    <property type="entry name" value="Ribosomal_L29_HIP"/>
    <property type="match status" value="1"/>
</dbReference>
<comment type="subcellular location">
    <subcellularLocation>
        <location evidence="5">Plastid</location>
        <location evidence="5">Chloroplast</location>
    </subcellularLocation>
</comment>
<dbReference type="GO" id="GO:0003735">
    <property type="term" value="F:structural constituent of ribosome"/>
    <property type="evidence" value="ECO:0007669"/>
    <property type="project" value="InterPro"/>
</dbReference>
<keyword evidence="2 5" id="KW-0689">Ribosomal protein</keyword>
<evidence type="ECO:0000256" key="3">
    <source>
        <dbReference type="ARBA" id="ARBA00023274"/>
    </source>
</evidence>
<evidence type="ECO:0000256" key="4">
    <source>
        <dbReference type="ARBA" id="ARBA00040028"/>
    </source>
</evidence>
<dbReference type="GO" id="GO:0009507">
    <property type="term" value="C:chloroplast"/>
    <property type="evidence" value="ECO:0007669"/>
    <property type="project" value="UniProtKB-SubCell"/>
</dbReference>
<evidence type="ECO:0000256" key="1">
    <source>
        <dbReference type="ARBA" id="ARBA00009254"/>
    </source>
</evidence>
<reference evidence="6" key="1">
    <citation type="submission" date="2016-10" db="EMBL/GenBank/DDBJ databases">
        <title>Chloroplast genomes as a tool to resolve red algal phylogenies: a case study in the Nemaliales.</title>
        <authorList>
            <person name="Costa J.F."/>
            <person name="Lin S.M."/>
            <person name="Macaya E.C."/>
            <person name="Fernandez-Garcia C."/>
            <person name="Verbruggen H."/>
        </authorList>
    </citation>
    <scope>NUCLEOTIDE SEQUENCE</scope>
    <source>
        <strain evidence="6">C.0024</strain>
    </source>
</reference>
<dbReference type="Gene3D" id="1.10.287.310">
    <property type="match status" value="1"/>
</dbReference>
<dbReference type="EMBL" id="LT622878">
    <property type="protein sequence ID" value="SCW24454.1"/>
    <property type="molecule type" value="Genomic_DNA"/>
</dbReference>
<dbReference type="PROSITE" id="PS00579">
    <property type="entry name" value="RIBOSOMAL_L29"/>
    <property type="match status" value="1"/>
</dbReference>
<dbReference type="GeneID" id="30000354"/>
<keyword evidence="6" id="KW-0150">Chloroplast</keyword>
<dbReference type="RefSeq" id="YP_009315796.1">
    <property type="nucleotide sequence ID" value="NC_031668.1"/>
</dbReference>
<comment type="similarity">
    <text evidence="1 5">Belongs to the universal ribosomal protein uL29 family.</text>
</comment>
<dbReference type="SUPFAM" id="SSF46561">
    <property type="entry name" value="Ribosomal protein L29 (L29p)"/>
    <property type="match status" value="1"/>
</dbReference>
<dbReference type="PANTHER" id="PTHR10916:SF0">
    <property type="entry name" value="LARGE RIBOSOMAL SUBUNIT PROTEIN UL29C"/>
    <property type="match status" value="1"/>
</dbReference>
<name>A0A1G4P0N7_9FLOR</name>
<organism evidence="6">
    <name type="scientific">Trichogloeopsis pedicellata</name>
    <dbReference type="NCBI Taxonomy" id="1495610"/>
    <lineage>
        <taxon>Eukaryota</taxon>
        <taxon>Rhodophyta</taxon>
        <taxon>Florideophyceae</taxon>
        <taxon>Nemaliophycidae</taxon>
        <taxon>Nemaliales</taxon>
        <taxon>Liagoraceae</taxon>
        <taxon>Trichogloeopsis</taxon>
    </lineage>
</organism>
<dbReference type="InterPro" id="IPR036049">
    <property type="entry name" value="Ribosomal_uL29_sf"/>
</dbReference>
<accession>A0A1G4P0N7</accession>
<sequence length="67" mass="8015">MNNVNINEIRSMTSQNIENQINELKKILLDFRVKQATKQSLKPHLIRKYKKQIARLMTVKHEKIIKN</sequence>
<evidence type="ECO:0000256" key="2">
    <source>
        <dbReference type="ARBA" id="ARBA00022980"/>
    </source>
</evidence>
<dbReference type="HAMAP" id="MF_00374">
    <property type="entry name" value="Ribosomal_uL29"/>
    <property type="match status" value="1"/>
</dbReference>
<evidence type="ECO:0000256" key="5">
    <source>
        <dbReference type="HAMAP-Rule" id="MF_00374"/>
    </source>
</evidence>
<protein>
    <recommendedName>
        <fullName evidence="4 5">Large ribosomal subunit protein uL29c</fullName>
    </recommendedName>
</protein>
<dbReference type="InterPro" id="IPR018254">
    <property type="entry name" value="Ribosomal_uL29_CS"/>
</dbReference>
<dbReference type="PANTHER" id="PTHR10916">
    <property type="entry name" value="60S RIBOSOMAL PROTEIN L35/50S RIBOSOMAL PROTEIN L29"/>
    <property type="match status" value="1"/>
</dbReference>
<proteinExistence type="inferred from homology"/>
<geneLocation type="chloroplast" evidence="6"/>
<evidence type="ECO:0000313" key="6">
    <source>
        <dbReference type="EMBL" id="SCW24454.1"/>
    </source>
</evidence>
<gene>
    <name evidence="5 6" type="primary">rpl29</name>
    <name evidence="6" type="ORF">C00024_168</name>
</gene>
<dbReference type="GO" id="GO:0022625">
    <property type="term" value="C:cytosolic large ribosomal subunit"/>
    <property type="evidence" value="ECO:0007669"/>
    <property type="project" value="TreeGrafter"/>
</dbReference>